<protein>
    <recommendedName>
        <fullName evidence="3">Guanylate cyclase domain-containing protein</fullName>
    </recommendedName>
</protein>
<dbReference type="Proteomes" id="UP000236753">
    <property type="component" value="Unassembled WGS sequence"/>
</dbReference>
<dbReference type="EMBL" id="FNUX01000018">
    <property type="protein sequence ID" value="SEF97938.1"/>
    <property type="molecule type" value="Genomic_DNA"/>
</dbReference>
<name>A0A1H5WEZ3_9PROT</name>
<gene>
    <name evidence="1" type="ORF">SAMN05216334_11817</name>
</gene>
<sequence length="52" mass="6213">MKGIIGFFDILGYQNFLENNSEIEYAKKIIELIERLQKTFYKISEMVILVLR</sequence>
<organism evidence="1 2">
    <name type="scientific">Nitrosomonas ureae</name>
    <dbReference type="NCBI Taxonomy" id="44577"/>
    <lineage>
        <taxon>Bacteria</taxon>
        <taxon>Pseudomonadati</taxon>
        <taxon>Pseudomonadota</taxon>
        <taxon>Betaproteobacteria</taxon>
        <taxon>Nitrosomonadales</taxon>
        <taxon>Nitrosomonadaceae</taxon>
        <taxon>Nitrosomonas</taxon>
    </lineage>
</organism>
<evidence type="ECO:0000313" key="1">
    <source>
        <dbReference type="EMBL" id="SEF97938.1"/>
    </source>
</evidence>
<dbReference type="AlphaFoldDB" id="A0A1H5WEZ3"/>
<evidence type="ECO:0000313" key="2">
    <source>
        <dbReference type="Proteomes" id="UP000236753"/>
    </source>
</evidence>
<proteinExistence type="predicted"/>
<accession>A0A1H5WEZ3</accession>
<dbReference type="RefSeq" id="WP_181023805.1">
    <property type="nucleotide sequence ID" value="NZ_FNUX01000018.1"/>
</dbReference>
<reference evidence="1 2" key="1">
    <citation type="submission" date="2016-10" db="EMBL/GenBank/DDBJ databases">
        <authorList>
            <person name="de Groot N.N."/>
        </authorList>
    </citation>
    <scope>NUCLEOTIDE SEQUENCE [LARGE SCALE GENOMIC DNA]</scope>
    <source>
        <strain evidence="1 2">Nm13</strain>
    </source>
</reference>
<evidence type="ECO:0008006" key="3">
    <source>
        <dbReference type="Google" id="ProtNLM"/>
    </source>
</evidence>